<feature type="region of interest" description="Disordered" evidence="15">
    <location>
        <begin position="14"/>
        <end position="53"/>
    </location>
</feature>
<keyword evidence="4 14" id="KW-0479">Metal-binding</keyword>
<comment type="function">
    <text evidence="12">Oxygenase that can act as both a histone lysine demethylase and a ribosomal histidine hydroxylase. Specifically demethylates 'Lys-4' (H3K4me) and 'Lys-36' (H3K36me) of histone H3, thereby playing a central role in histone code.</text>
</comment>
<dbReference type="EnsemblMetazoa" id="ASIC008209-RA">
    <property type="protein sequence ID" value="ASIC008209-PA"/>
    <property type="gene ID" value="ASIC008209"/>
</dbReference>
<dbReference type="EMBL" id="KE525036">
    <property type="protein sequence ID" value="KFB40779.1"/>
    <property type="molecule type" value="Genomic_DNA"/>
</dbReference>
<evidence type="ECO:0000256" key="1">
    <source>
        <dbReference type="ARBA" id="ARBA00004123"/>
    </source>
</evidence>
<evidence type="ECO:0000256" key="6">
    <source>
        <dbReference type="ARBA" id="ARBA00022964"/>
    </source>
</evidence>
<keyword evidence="3" id="KW-0678">Repressor</keyword>
<gene>
    <name evidence="17" type="ORF">ZHAS_00008209</name>
</gene>
<evidence type="ECO:0000313" key="19">
    <source>
        <dbReference type="Proteomes" id="UP000030765"/>
    </source>
</evidence>
<dbReference type="GO" id="GO:0005506">
    <property type="term" value="F:iron ion binding"/>
    <property type="evidence" value="ECO:0007669"/>
    <property type="project" value="UniProtKB-UniRule"/>
</dbReference>
<evidence type="ECO:0000256" key="8">
    <source>
        <dbReference type="ARBA" id="ARBA00023004"/>
    </source>
</evidence>
<evidence type="ECO:0000256" key="15">
    <source>
        <dbReference type="SAM" id="MobiDB-lite"/>
    </source>
</evidence>
<evidence type="ECO:0000256" key="2">
    <source>
        <dbReference type="ARBA" id="ARBA00010309"/>
    </source>
</evidence>
<evidence type="ECO:0000313" key="18">
    <source>
        <dbReference type="EnsemblMetazoa" id="ASIC008209-PA"/>
    </source>
</evidence>
<feature type="region of interest" description="Disordered" evidence="15">
    <location>
        <begin position="68"/>
        <end position="257"/>
    </location>
</feature>
<keyword evidence="5" id="KW-0156">Chromatin regulator</keyword>
<keyword evidence="6 14" id="KW-0223">Dioxygenase</keyword>
<keyword evidence="11 14" id="KW-0539">Nucleus</keyword>
<evidence type="ECO:0000256" key="13">
    <source>
        <dbReference type="ARBA" id="ARBA00047915"/>
    </source>
</evidence>
<keyword evidence="9 14" id="KW-0805">Transcription regulation</keyword>
<organism evidence="17">
    <name type="scientific">Anopheles sinensis</name>
    <name type="common">Mosquito</name>
    <dbReference type="NCBI Taxonomy" id="74873"/>
    <lineage>
        <taxon>Eukaryota</taxon>
        <taxon>Metazoa</taxon>
        <taxon>Ecdysozoa</taxon>
        <taxon>Arthropoda</taxon>
        <taxon>Hexapoda</taxon>
        <taxon>Insecta</taxon>
        <taxon>Pterygota</taxon>
        <taxon>Neoptera</taxon>
        <taxon>Endopterygota</taxon>
        <taxon>Diptera</taxon>
        <taxon>Nematocera</taxon>
        <taxon>Culicoidea</taxon>
        <taxon>Culicidae</taxon>
        <taxon>Anophelinae</taxon>
        <taxon>Anopheles</taxon>
    </lineage>
</organism>
<accession>A0A084VS35</accession>
<dbReference type="FunFam" id="1.10.10.1500:FF:000001">
    <property type="entry name" value="ribosomal oxygenase 1 isoform X1"/>
    <property type="match status" value="1"/>
</dbReference>
<dbReference type="PANTHER" id="PTHR13096">
    <property type="entry name" value="MINA53 MYC INDUCED NUCLEAR ANTIGEN"/>
    <property type="match status" value="1"/>
</dbReference>
<keyword evidence="10 14" id="KW-0804">Transcription</keyword>
<protein>
    <recommendedName>
        <fullName evidence="14">Bifunctional lysine-specific demethylase and histidyl-hydroxylase</fullName>
        <ecNumber evidence="14">1.14.11.27</ecNumber>
    </recommendedName>
</protein>
<evidence type="ECO:0000256" key="5">
    <source>
        <dbReference type="ARBA" id="ARBA00022853"/>
    </source>
</evidence>
<dbReference type="VEuPathDB" id="VectorBase:ASIS003019"/>
<dbReference type="Pfam" id="PF08007">
    <property type="entry name" value="JmjC_2"/>
    <property type="match status" value="1"/>
</dbReference>
<dbReference type="GO" id="GO:0032453">
    <property type="term" value="F:histone H3K4 demethylase activity"/>
    <property type="evidence" value="ECO:0007669"/>
    <property type="project" value="TreeGrafter"/>
</dbReference>
<evidence type="ECO:0000313" key="17">
    <source>
        <dbReference type="EMBL" id="KFB40779.1"/>
    </source>
</evidence>
<feature type="compositionally biased region" description="Low complexity" evidence="15">
    <location>
        <begin position="14"/>
        <end position="25"/>
    </location>
</feature>
<evidence type="ECO:0000256" key="4">
    <source>
        <dbReference type="ARBA" id="ARBA00022723"/>
    </source>
</evidence>
<comment type="catalytic activity">
    <reaction evidence="13 14">
        <text>N(6),N(6)-dimethyl-L-lysyl(36)-[histone H3] + 2 2-oxoglutarate + 2 O2 = L-lysyl(36)-[histone H3] + 2 formaldehyde + 2 succinate + 2 CO2</text>
        <dbReference type="Rhea" id="RHEA:42032"/>
        <dbReference type="Rhea" id="RHEA-COMP:9785"/>
        <dbReference type="Rhea" id="RHEA-COMP:9787"/>
        <dbReference type="ChEBI" id="CHEBI:15379"/>
        <dbReference type="ChEBI" id="CHEBI:16526"/>
        <dbReference type="ChEBI" id="CHEBI:16810"/>
        <dbReference type="ChEBI" id="CHEBI:16842"/>
        <dbReference type="ChEBI" id="CHEBI:29969"/>
        <dbReference type="ChEBI" id="CHEBI:30031"/>
        <dbReference type="ChEBI" id="CHEBI:61976"/>
        <dbReference type="EC" id="1.14.11.27"/>
    </reaction>
</comment>
<dbReference type="EC" id="1.14.11.27" evidence="14"/>
<dbReference type="Gene3D" id="1.10.10.1500">
    <property type="entry name" value="JmjC domain-containing ribosomal oxygenase (ROX), dimer domain"/>
    <property type="match status" value="1"/>
</dbReference>
<evidence type="ECO:0000256" key="10">
    <source>
        <dbReference type="ARBA" id="ARBA00023163"/>
    </source>
</evidence>
<feature type="compositionally biased region" description="Low complexity" evidence="15">
    <location>
        <begin position="154"/>
        <end position="165"/>
    </location>
</feature>
<proteinExistence type="inferred from homology"/>
<dbReference type="Pfam" id="PF21233">
    <property type="entry name" value="WHD_RIOX1"/>
    <property type="match status" value="1"/>
</dbReference>
<evidence type="ECO:0000256" key="3">
    <source>
        <dbReference type="ARBA" id="ARBA00022491"/>
    </source>
</evidence>
<evidence type="ECO:0000256" key="7">
    <source>
        <dbReference type="ARBA" id="ARBA00023002"/>
    </source>
</evidence>
<sequence>METVVPVVMAESAAVEGVEGASSKKPPQKRKKPAASPVAGQPPGTPTPASTKMKAQMINEIMEEMNVKLGAEEDAHGETVQQMPARKKQKNKHTTNATDMLVTSPAGSGAGDGAKKQKKPAKQVRFQIKLYPTKASQPQATSAAAIAKKKKAKQQTTPKAQSKGEQSGGGTKGQKQQQNGAADAKKPPAKRNRSKANASKPATPASNGAAQAGGGGEYVLPPPTSNFTPIKVKQEPKTPQGKLQRPAASTPILPAGMPSELDSVTIGRQTFGWLIGPITVEEFMGSYWERKPLLVQRNDRQYYAGLLSRAMIDEMLRTNNVEYTKNIDITSYVGGQRETHNPDGRVLPPDMWHFYGEGCSVRMLNPQTYLRSIYELNVKLQEYFHCMTGANFYLTPPNSQGFAPHYDDIEAFVLQVEGRKRWRLYPARQQQEVLARVSSENLSEEELATPLLDVVLEAGDLLYFPRGCIHQAATVPGAHSLHVTLSVYQRNCWADLFEQMLPLALASAAEEHHQLREGLPLDLHHHFGIVHSDEVTTERRRLIVRIRAMFDKLFSDTAIDAAVDQLAKRFQHDALPPLVDYTEWNDTVYGAGNYEFRPDGTVECVRPIEEQSSVRLLRRNILRLVSEEDKLRIYYHTDNSREYHQYEANFLELDHETALGVELLIKMYPRYIPVASLPVEDRLEFIRSLWEKGLIVCRRPGGGGCCSGNGCRFFAIVTRQVKSRQSFSFNCELRIFQGKT</sequence>
<evidence type="ECO:0000259" key="16">
    <source>
        <dbReference type="PROSITE" id="PS51184"/>
    </source>
</evidence>
<keyword evidence="19" id="KW-1185">Reference proteome</keyword>
<dbReference type="InterPro" id="IPR049043">
    <property type="entry name" value="WHD_RIOX1"/>
</dbReference>
<evidence type="ECO:0000256" key="12">
    <source>
        <dbReference type="ARBA" id="ARBA00025670"/>
    </source>
</evidence>
<keyword evidence="7 14" id="KW-0560">Oxidoreductase</keyword>
<evidence type="ECO:0000256" key="11">
    <source>
        <dbReference type="ARBA" id="ARBA00023242"/>
    </source>
</evidence>
<dbReference type="SMART" id="SM00558">
    <property type="entry name" value="JmjC"/>
    <property type="match status" value="1"/>
</dbReference>
<feature type="compositionally biased region" description="Low complexity" evidence="15">
    <location>
        <begin position="133"/>
        <end position="146"/>
    </location>
</feature>
<dbReference type="SUPFAM" id="SSF51197">
    <property type="entry name" value="Clavaminate synthase-like"/>
    <property type="match status" value="1"/>
</dbReference>
<keyword evidence="8 14" id="KW-0408">Iron</keyword>
<dbReference type="FunFam" id="3.90.930.40:FF:000001">
    <property type="entry name" value="ribosomal oxygenase 1 isoform X1"/>
    <property type="match status" value="1"/>
</dbReference>
<dbReference type="VEuPathDB" id="VectorBase:ASIC008209"/>
<feature type="domain" description="JmjC" evidence="16">
    <location>
        <begin position="365"/>
        <end position="504"/>
    </location>
</feature>
<comment type="cofactor">
    <cofactor evidence="14">
        <name>Fe(2+)</name>
        <dbReference type="ChEBI" id="CHEBI:29033"/>
    </cofactor>
    <text evidence="14">Binds 1 Fe(2+) ion per subunit.</text>
</comment>
<dbReference type="PANTHER" id="PTHR13096:SF8">
    <property type="entry name" value="RIBOSOMAL OXYGENASE 1"/>
    <property type="match status" value="1"/>
</dbReference>
<dbReference type="InterPro" id="IPR039994">
    <property type="entry name" value="NO66-like"/>
</dbReference>
<dbReference type="Gene3D" id="3.90.930.40">
    <property type="match status" value="1"/>
</dbReference>
<reference evidence="18" key="2">
    <citation type="submission" date="2020-05" db="UniProtKB">
        <authorList>
            <consortium name="EnsemblMetazoa"/>
        </authorList>
    </citation>
    <scope>IDENTIFICATION</scope>
</reference>
<dbReference type="PROSITE" id="PS51184">
    <property type="entry name" value="JMJC"/>
    <property type="match status" value="1"/>
</dbReference>
<reference evidence="17 19" key="1">
    <citation type="journal article" date="2014" name="BMC Genomics">
        <title>Genome sequence of Anopheles sinensis provides insight into genetics basis of mosquito competence for malaria parasites.</title>
        <authorList>
            <person name="Zhou D."/>
            <person name="Zhang D."/>
            <person name="Ding G."/>
            <person name="Shi L."/>
            <person name="Hou Q."/>
            <person name="Ye Y."/>
            <person name="Xu Y."/>
            <person name="Zhou H."/>
            <person name="Xiong C."/>
            <person name="Li S."/>
            <person name="Yu J."/>
            <person name="Hong S."/>
            <person name="Yu X."/>
            <person name="Zou P."/>
            <person name="Chen C."/>
            <person name="Chang X."/>
            <person name="Wang W."/>
            <person name="Lv Y."/>
            <person name="Sun Y."/>
            <person name="Ma L."/>
            <person name="Shen B."/>
            <person name="Zhu C."/>
        </authorList>
    </citation>
    <scope>NUCLEOTIDE SEQUENCE [LARGE SCALE GENOMIC DNA]</scope>
</reference>
<dbReference type="OMA" id="VYQRNCW"/>
<feature type="compositionally biased region" description="Low complexity" evidence="15">
    <location>
        <begin position="173"/>
        <end position="182"/>
    </location>
</feature>
<dbReference type="AlphaFoldDB" id="A0A084VS35"/>
<name>A0A084VS35_ANOSI</name>
<dbReference type="Gene3D" id="2.60.120.650">
    <property type="entry name" value="Cupin"/>
    <property type="match status" value="1"/>
</dbReference>
<dbReference type="FunFam" id="2.60.120.650:FF:000013">
    <property type="entry name" value="Ribosomal oxygenase 1"/>
    <property type="match status" value="1"/>
</dbReference>
<dbReference type="InterPro" id="IPR003347">
    <property type="entry name" value="JmjC_dom"/>
</dbReference>
<dbReference type="GO" id="GO:0005730">
    <property type="term" value="C:nucleolus"/>
    <property type="evidence" value="ECO:0007669"/>
    <property type="project" value="TreeGrafter"/>
</dbReference>
<dbReference type="GO" id="GO:0045471">
    <property type="term" value="P:response to ethanol"/>
    <property type="evidence" value="ECO:0007669"/>
    <property type="project" value="UniProtKB-ARBA"/>
</dbReference>
<comment type="similarity">
    <text evidence="2">Belongs to the ROX family. NO66 subfamily.</text>
</comment>
<evidence type="ECO:0000256" key="14">
    <source>
        <dbReference type="RuleBase" id="RU366061"/>
    </source>
</evidence>
<evidence type="ECO:0000256" key="9">
    <source>
        <dbReference type="ARBA" id="ARBA00023015"/>
    </source>
</evidence>
<dbReference type="GO" id="GO:0140680">
    <property type="term" value="F:histone H3K36me/H3K36me2 demethylase activity"/>
    <property type="evidence" value="ECO:0007669"/>
    <property type="project" value="UniProtKB-EC"/>
</dbReference>
<dbReference type="Proteomes" id="UP000030765">
    <property type="component" value="Unassembled WGS sequence"/>
</dbReference>
<dbReference type="OrthoDB" id="425950at2759"/>
<dbReference type="EMBL" id="ATLV01015797">
    <property type="status" value="NOT_ANNOTATED_CDS"/>
    <property type="molecule type" value="Genomic_DNA"/>
</dbReference>
<comment type="subcellular location">
    <subcellularLocation>
        <location evidence="1 14">Nucleus</location>
    </subcellularLocation>
</comment>
<dbReference type="STRING" id="74873.A0A084VS35"/>